<dbReference type="EMBL" id="FOXQ01000006">
    <property type="protein sequence ID" value="SFQ19779.1"/>
    <property type="molecule type" value="Genomic_DNA"/>
</dbReference>
<gene>
    <name evidence="1" type="ORF">SAMN05444277_106230</name>
</gene>
<dbReference type="AlphaFoldDB" id="A0A1I5WJA8"/>
<evidence type="ECO:0000313" key="1">
    <source>
        <dbReference type="EMBL" id="SFQ19779.1"/>
    </source>
</evidence>
<organism evidence="1 2">
    <name type="scientific">Parafilimonas terrae</name>
    <dbReference type="NCBI Taxonomy" id="1465490"/>
    <lineage>
        <taxon>Bacteria</taxon>
        <taxon>Pseudomonadati</taxon>
        <taxon>Bacteroidota</taxon>
        <taxon>Chitinophagia</taxon>
        <taxon>Chitinophagales</taxon>
        <taxon>Chitinophagaceae</taxon>
        <taxon>Parafilimonas</taxon>
    </lineage>
</organism>
<proteinExistence type="predicted"/>
<dbReference type="STRING" id="1465490.SAMN05444277_106230"/>
<name>A0A1I5WJA8_9BACT</name>
<protein>
    <submittedName>
        <fullName evidence="1">Uncharacterized protein</fullName>
    </submittedName>
</protein>
<sequence>MDKYLTMFSEHLDAAFKPEILFPDKKVRFKEWIQRKFSAVKHIVKNNKRRRSITNNTLETELVL</sequence>
<keyword evidence="2" id="KW-1185">Reference proteome</keyword>
<evidence type="ECO:0000313" key="2">
    <source>
        <dbReference type="Proteomes" id="UP000199031"/>
    </source>
</evidence>
<dbReference type="Proteomes" id="UP000199031">
    <property type="component" value="Unassembled WGS sequence"/>
</dbReference>
<dbReference type="RefSeq" id="WP_143075838.1">
    <property type="nucleotide sequence ID" value="NZ_FOXQ01000006.1"/>
</dbReference>
<accession>A0A1I5WJA8</accession>
<reference evidence="1 2" key="1">
    <citation type="submission" date="2016-10" db="EMBL/GenBank/DDBJ databases">
        <authorList>
            <person name="de Groot N.N."/>
        </authorList>
    </citation>
    <scope>NUCLEOTIDE SEQUENCE [LARGE SCALE GENOMIC DNA]</scope>
    <source>
        <strain evidence="1 2">DSM 28286</strain>
    </source>
</reference>